<evidence type="ECO:0000256" key="7">
    <source>
        <dbReference type="RuleBase" id="RU004003"/>
    </source>
</evidence>
<dbReference type="InterPro" id="IPR021731">
    <property type="entry name" value="AMIN_dom"/>
</dbReference>
<dbReference type="InterPro" id="IPR013355">
    <property type="entry name" value="Pilus_4_PilQ"/>
</dbReference>
<dbReference type="GO" id="GO:0009279">
    <property type="term" value="C:cell outer membrane"/>
    <property type="evidence" value="ECO:0007669"/>
    <property type="project" value="UniProtKB-SubCell"/>
</dbReference>
<dbReference type="SMART" id="SM00965">
    <property type="entry name" value="STN"/>
    <property type="match status" value="1"/>
</dbReference>
<keyword evidence="2 8" id="KW-0813">Transport</keyword>
<keyword evidence="4" id="KW-0653">Protein transport</keyword>
<dbReference type="Gene3D" id="2.60.40.3470">
    <property type="match status" value="1"/>
</dbReference>
<keyword evidence="3" id="KW-0732">Signal</keyword>
<dbReference type="Pfam" id="PF11741">
    <property type="entry name" value="AMIN"/>
    <property type="match status" value="1"/>
</dbReference>
<evidence type="ECO:0000313" key="11">
    <source>
        <dbReference type="EMBL" id="TDK23299.1"/>
    </source>
</evidence>
<evidence type="ECO:0000259" key="10">
    <source>
        <dbReference type="SMART" id="SM00965"/>
    </source>
</evidence>
<evidence type="ECO:0000256" key="4">
    <source>
        <dbReference type="ARBA" id="ARBA00022927"/>
    </source>
</evidence>
<name>A0A4R5TRU4_9GAMM</name>
<evidence type="ECO:0000313" key="12">
    <source>
        <dbReference type="Proteomes" id="UP000294796"/>
    </source>
</evidence>
<evidence type="ECO:0000256" key="2">
    <source>
        <dbReference type="ARBA" id="ARBA00022448"/>
    </source>
</evidence>
<sequence length="591" mass="64026">MPVMGMQAAADPATRRPATVAVSNVDFRRGEGGAGKLILRFDGEGAMPDLRTQGSDVVVDIGNASLPASLQRPLNVVDFATPVQRIDASQGGNGTRVVLSTRGGFESMAYQTGRDYIVEIVPRATFADRAVGTASAAVATTAQSSAQTATGRAYSGRPVTFNFQDVPVRTVLQLIAEESNLNIVASDTVQGNVTLRLVNVPWDQALDIVLQAKQLDKRRNGNVVWVAPQVEIAKFEQDREDARLAIEERAEKVTEYIPISYGNAEDIAKLLTEESLNNSQGTGGGGGSQQGQQRDQGFLSSRGSISFDRRTNTLLVIDIPQRVAEIQRLVTMLDKPVDQVVIEARIVIATESFARDIGARFGITGIKDRAVVSGSQLENTHNIRTGEWRFPDALMYNNPVAGGGALALTILGNTIDWDVEISALQEEGRGEVVSNPRVVTSNQREAVIRQGQEVGYLTVTGGQSGNIPTVEFKDVLLELKVTPTITNDGRVFLAMALKKDEIEGFVNVGQNLGSVPQINKREITTAVLVEDGQTVSIGGVYEFRDRSELSKVPFFGDLPILGNLFKNRGRNREKAELLIFVTPKVLRVAQR</sequence>
<dbReference type="Pfam" id="PF07660">
    <property type="entry name" value="STN"/>
    <property type="match status" value="1"/>
</dbReference>
<keyword evidence="6" id="KW-0998">Cell outer membrane</keyword>
<comment type="caution">
    <text evidence="11">The sequence shown here is derived from an EMBL/GenBank/DDBJ whole genome shotgun (WGS) entry which is preliminary data.</text>
</comment>
<dbReference type="AlphaFoldDB" id="A0A4R5TRU4"/>
<keyword evidence="5" id="KW-0472">Membrane</keyword>
<dbReference type="InterPro" id="IPR051808">
    <property type="entry name" value="Type_IV_pilus_biogenesis"/>
</dbReference>
<feature type="domain" description="Secretin/TonB short N-terminal" evidence="10">
    <location>
        <begin position="181"/>
        <end position="229"/>
    </location>
</feature>
<dbReference type="PANTHER" id="PTHR30604">
    <property type="entry name" value="PROTEIN TRANSPORT PROTEIN HOFQ"/>
    <property type="match status" value="1"/>
</dbReference>
<evidence type="ECO:0000256" key="8">
    <source>
        <dbReference type="RuleBase" id="RU004004"/>
    </source>
</evidence>
<evidence type="ECO:0000256" key="3">
    <source>
        <dbReference type="ARBA" id="ARBA00022729"/>
    </source>
</evidence>
<comment type="subcellular location">
    <subcellularLocation>
        <location evidence="8">Cell outer membrane</location>
    </subcellularLocation>
    <subcellularLocation>
        <location evidence="1">Membrane</location>
    </subcellularLocation>
</comment>
<dbReference type="Pfam" id="PF03958">
    <property type="entry name" value="Secretin_N"/>
    <property type="match status" value="1"/>
</dbReference>
<accession>A0A4R5TRU4</accession>
<dbReference type="GO" id="GO:0009306">
    <property type="term" value="P:protein secretion"/>
    <property type="evidence" value="ECO:0007669"/>
    <property type="project" value="InterPro"/>
</dbReference>
<dbReference type="Gene3D" id="3.30.1370.120">
    <property type="match status" value="1"/>
</dbReference>
<dbReference type="InterPro" id="IPR011662">
    <property type="entry name" value="Secretin/TonB_short_N"/>
</dbReference>
<dbReference type="OrthoDB" id="9779724at2"/>
<dbReference type="PANTHER" id="PTHR30604:SF1">
    <property type="entry name" value="DNA UTILIZATION PROTEIN HOFQ"/>
    <property type="match status" value="1"/>
</dbReference>
<dbReference type="Pfam" id="PF00263">
    <property type="entry name" value="Secretin"/>
    <property type="match status" value="1"/>
</dbReference>
<proteinExistence type="inferred from homology"/>
<dbReference type="EMBL" id="SMTF01000009">
    <property type="protein sequence ID" value="TDK23299.1"/>
    <property type="molecule type" value="Genomic_DNA"/>
</dbReference>
<gene>
    <name evidence="11" type="primary">pilQ</name>
    <name evidence="11" type="ORF">E2F46_11720</name>
</gene>
<protein>
    <submittedName>
        <fullName evidence="11">Type IV pilus secretin PilQ</fullName>
    </submittedName>
</protein>
<dbReference type="InterPro" id="IPR005644">
    <property type="entry name" value="NolW-like"/>
</dbReference>
<evidence type="ECO:0000256" key="5">
    <source>
        <dbReference type="ARBA" id="ARBA00023136"/>
    </source>
</evidence>
<dbReference type="Proteomes" id="UP000294796">
    <property type="component" value="Unassembled WGS sequence"/>
</dbReference>
<dbReference type="PRINTS" id="PR00811">
    <property type="entry name" value="BCTERIALGSPD"/>
</dbReference>
<evidence type="ECO:0000256" key="9">
    <source>
        <dbReference type="SAM" id="MobiDB-lite"/>
    </source>
</evidence>
<keyword evidence="12" id="KW-1185">Reference proteome</keyword>
<dbReference type="NCBIfam" id="TIGR02515">
    <property type="entry name" value="IV_pilus_PilQ"/>
    <property type="match status" value="1"/>
</dbReference>
<organism evidence="11 12">
    <name type="scientific">Luteimonas aestuarii</name>
    <dbReference type="NCBI Taxonomy" id="453837"/>
    <lineage>
        <taxon>Bacteria</taxon>
        <taxon>Pseudomonadati</taxon>
        <taxon>Pseudomonadota</taxon>
        <taxon>Gammaproteobacteria</taxon>
        <taxon>Lysobacterales</taxon>
        <taxon>Lysobacteraceae</taxon>
        <taxon>Luteimonas</taxon>
    </lineage>
</organism>
<dbReference type="Gene3D" id="3.30.1370.130">
    <property type="match status" value="1"/>
</dbReference>
<evidence type="ECO:0000256" key="6">
    <source>
        <dbReference type="ARBA" id="ARBA00023237"/>
    </source>
</evidence>
<dbReference type="InterPro" id="IPR004846">
    <property type="entry name" value="T2SS/T3SS_dom"/>
</dbReference>
<comment type="similarity">
    <text evidence="7">Belongs to the bacterial secretin family.</text>
</comment>
<evidence type="ECO:0000256" key="1">
    <source>
        <dbReference type="ARBA" id="ARBA00004370"/>
    </source>
</evidence>
<feature type="region of interest" description="Disordered" evidence="9">
    <location>
        <begin position="276"/>
        <end position="296"/>
    </location>
</feature>
<dbReference type="InterPro" id="IPR038591">
    <property type="entry name" value="NolW-like_sf"/>
</dbReference>
<reference evidence="11 12" key="1">
    <citation type="submission" date="2019-03" db="EMBL/GenBank/DDBJ databases">
        <title>Luteimonas zhaokaii sp.nov., isolated from the rectal contents of Plateau pika in Yushu, Qinghai Province, China.</title>
        <authorList>
            <person name="Zhang G."/>
        </authorList>
    </citation>
    <scope>NUCLEOTIDE SEQUENCE [LARGE SCALE GENOMIC DNA]</scope>
    <source>
        <strain evidence="11 12">B9</strain>
    </source>
</reference>
<dbReference type="InterPro" id="IPR001775">
    <property type="entry name" value="GspD/PilQ"/>
</dbReference>